<dbReference type="STRING" id="1047168.A0A0F4G850"/>
<dbReference type="Gene3D" id="3.30.559.30">
    <property type="entry name" value="Nonribosomal peptide synthetase, condensation domain"/>
    <property type="match status" value="1"/>
</dbReference>
<name>A0A0F4G850_9PEZI</name>
<dbReference type="GO" id="GO:0003824">
    <property type="term" value="F:catalytic activity"/>
    <property type="evidence" value="ECO:0007669"/>
    <property type="project" value="InterPro"/>
</dbReference>
<evidence type="ECO:0000259" key="1">
    <source>
        <dbReference type="Pfam" id="PF00668"/>
    </source>
</evidence>
<dbReference type="GO" id="GO:0005737">
    <property type="term" value="C:cytoplasm"/>
    <property type="evidence" value="ECO:0007669"/>
    <property type="project" value="TreeGrafter"/>
</dbReference>
<dbReference type="GO" id="GO:0043041">
    <property type="term" value="P:amino acid activation for nonribosomal peptide biosynthetic process"/>
    <property type="evidence" value="ECO:0007669"/>
    <property type="project" value="TreeGrafter"/>
</dbReference>
<protein>
    <recommendedName>
        <fullName evidence="1">Condensation domain-containing protein</fullName>
    </recommendedName>
</protein>
<evidence type="ECO:0000313" key="2">
    <source>
        <dbReference type="EMBL" id="KJX93197.1"/>
    </source>
</evidence>
<dbReference type="Proteomes" id="UP000033647">
    <property type="component" value="Unassembled WGS sequence"/>
</dbReference>
<dbReference type="AlphaFoldDB" id="A0A0F4G850"/>
<comment type="caution">
    <text evidence="2">The sequence shown here is derived from an EMBL/GenBank/DDBJ whole genome shotgun (WGS) entry which is preliminary data.</text>
</comment>
<keyword evidence="3" id="KW-1185">Reference proteome</keyword>
<dbReference type="GO" id="GO:0031177">
    <property type="term" value="F:phosphopantetheine binding"/>
    <property type="evidence" value="ECO:0007669"/>
    <property type="project" value="TreeGrafter"/>
</dbReference>
<dbReference type="Pfam" id="PF00668">
    <property type="entry name" value="Condensation"/>
    <property type="match status" value="1"/>
</dbReference>
<dbReference type="InterPro" id="IPR001242">
    <property type="entry name" value="Condensation_dom"/>
</dbReference>
<dbReference type="OrthoDB" id="5106613at2759"/>
<accession>A0A0F4G850</accession>
<dbReference type="Gene3D" id="3.30.559.10">
    <property type="entry name" value="Chloramphenicol acetyltransferase-like domain"/>
    <property type="match status" value="2"/>
</dbReference>
<organism evidence="2 3">
    <name type="scientific">Zymoseptoria brevis</name>
    <dbReference type="NCBI Taxonomy" id="1047168"/>
    <lineage>
        <taxon>Eukaryota</taxon>
        <taxon>Fungi</taxon>
        <taxon>Dikarya</taxon>
        <taxon>Ascomycota</taxon>
        <taxon>Pezizomycotina</taxon>
        <taxon>Dothideomycetes</taxon>
        <taxon>Dothideomycetidae</taxon>
        <taxon>Mycosphaerellales</taxon>
        <taxon>Mycosphaerellaceae</taxon>
        <taxon>Zymoseptoria</taxon>
    </lineage>
</organism>
<evidence type="ECO:0000313" key="3">
    <source>
        <dbReference type="Proteomes" id="UP000033647"/>
    </source>
</evidence>
<dbReference type="EMBL" id="LAFY01004327">
    <property type="protein sequence ID" value="KJX93197.1"/>
    <property type="molecule type" value="Genomic_DNA"/>
</dbReference>
<dbReference type="SUPFAM" id="SSF52777">
    <property type="entry name" value="CoA-dependent acyltransferases"/>
    <property type="match status" value="2"/>
</dbReference>
<dbReference type="PANTHER" id="PTHR45527">
    <property type="entry name" value="NONRIBOSOMAL PEPTIDE SYNTHETASE"/>
    <property type="match status" value="1"/>
</dbReference>
<gene>
    <name evidence="2" type="ORF">TI39_contig4368g00001</name>
</gene>
<sequence length="420" mass="46547">MAAAITNNPEAAAAINITDTRLDRQPSISHLSSIPEPYQEKVESIAPATGFQAVMLSEKADGSYRLSGPPDEFTLEFSPALSVRRLEQALASVIEHHTPLRTLLIYEDSTIYQVVLKADEVSNVTDWRHTTMLPSFRLEQQGEMCTALHLKIHHAFYDAISFKLMLSDLNAAYQREPLSDGPRFDDWANYLGSLDNTRTEKFWLDYLSGSASMTRLTIPSTEPSTGDNSTARRLSSFSIPSENLARYPGTSATILKAAWAMVLSRASHNAEDVLFAEITANRNLNIIGIEEARGPCLNLLPVRAHVQNASTMMTLASELQTQAEAALPHHHIDCRTWLRETGPSLGSVLLFQDYGHRKIIGQLGGSDVQFKSESHVLQKADVWIVAYRDETQMVVDVDCSASMSEQTAEWLTASLKRLLG</sequence>
<dbReference type="GO" id="GO:0044550">
    <property type="term" value="P:secondary metabolite biosynthetic process"/>
    <property type="evidence" value="ECO:0007669"/>
    <property type="project" value="TreeGrafter"/>
</dbReference>
<feature type="domain" description="Condensation" evidence="1">
    <location>
        <begin position="146"/>
        <end position="334"/>
    </location>
</feature>
<dbReference type="InterPro" id="IPR023213">
    <property type="entry name" value="CAT-like_dom_sf"/>
</dbReference>
<dbReference type="PANTHER" id="PTHR45527:SF1">
    <property type="entry name" value="FATTY ACID SYNTHASE"/>
    <property type="match status" value="1"/>
</dbReference>
<proteinExistence type="predicted"/>
<reference evidence="2 3" key="1">
    <citation type="submission" date="2015-03" db="EMBL/GenBank/DDBJ databases">
        <title>RNA-seq based gene annotation and comparative genomics of four Zymoseptoria species reveal species-specific pathogenicity related genes and transposable element activity.</title>
        <authorList>
            <person name="Grandaubert J."/>
            <person name="Bhattacharyya A."/>
            <person name="Stukenbrock E.H."/>
        </authorList>
    </citation>
    <scope>NUCLEOTIDE SEQUENCE [LARGE SCALE GENOMIC DNA]</scope>
    <source>
        <strain evidence="2 3">Zb18110</strain>
    </source>
</reference>